<dbReference type="FunFam" id="3.40.190.80:FF:000011">
    <property type="entry name" value="Fructose-1,6-bisphosphatase class 1"/>
    <property type="match status" value="1"/>
</dbReference>
<dbReference type="AlphaFoldDB" id="A0A4R1BCM4"/>
<dbReference type="NCBIfam" id="NF006778">
    <property type="entry name" value="PRK09293.1-1"/>
    <property type="match status" value="1"/>
</dbReference>
<dbReference type="Proteomes" id="UP000295443">
    <property type="component" value="Unassembled WGS sequence"/>
</dbReference>
<protein>
    <recommendedName>
        <fullName evidence="9">Fructose-1,6-bisphosphatase class 1</fullName>
        <shortName evidence="9">FBPase class 1</shortName>
        <ecNumber evidence="9">3.1.3.11</ecNumber>
    </recommendedName>
    <alternativeName>
        <fullName evidence="9">D-fructose-1,6-bisphosphate 1-phosphohydrolase class 1</fullName>
    </alternativeName>
</protein>
<feature type="binding site" evidence="9">
    <location>
        <position position="117"/>
    </location>
    <ligand>
        <name>Mg(2+)</name>
        <dbReference type="ChEBI" id="CHEBI:18420"/>
        <label>2</label>
    </ligand>
</feature>
<dbReference type="InterPro" id="IPR000146">
    <property type="entry name" value="FBPase_class-1"/>
</dbReference>
<evidence type="ECO:0000256" key="9">
    <source>
        <dbReference type="HAMAP-Rule" id="MF_01855"/>
    </source>
</evidence>
<dbReference type="RefSeq" id="WP_131446763.1">
    <property type="nucleotide sequence ID" value="NZ_SJZB01000033.1"/>
</dbReference>
<evidence type="ECO:0000256" key="10">
    <source>
        <dbReference type="RuleBase" id="RU000508"/>
    </source>
</evidence>
<keyword evidence="14" id="KW-1185">Reference proteome</keyword>
<keyword evidence="5 9" id="KW-0479">Metal-binding</keyword>
<comment type="cofactor">
    <cofactor evidence="9">
        <name>Mg(2+)</name>
        <dbReference type="ChEBI" id="CHEBI:18420"/>
    </cofactor>
    <text evidence="9">Binds 2 magnesium ions per subunit.</text>
</comment>
<gene>
    <name evidence="9" type="primary">fbp</name>
    <name evidence="13" type="ORF">EZJ19_08980</name>
</gene>
<dbReference type="SUPFAM" id="SSF56655">
    <property type="entry name" value="Carbohydrate phosphatase"/>
    <property type="match status" value="1"/>
</dbReference>
<comment type="subunit">
    <text evidence="9">Homotetramer.</text>
</comment>
<dbReference type="NCBIfam" id="NF006779">
    <property type="entry name" value="PRK09293.1-3"/>
    <property type="match status" value="1"/>
</dbReference>
<evidence type="ECO:0000256" key="1">
    <source>
        <dbReference type="ARBA" id="ARBA00001273"/>
    </source>
</evidence>
<feature type="binding site" evidence="9">
    <location>
        <position position="116"/>
    </location>
    <ligand>
        <name>Mg(2+)</name>
        <dbReference type="ChEBI" id="CHEBI:18420"/>
        <label>1</label>
    </ligand>
</feature>
<feature type="binding site" evidence="9">
    <location>
        <position position="275"/>
    </location>
    <ligand>
        <name>substrate</name>
    </ligand>
</feature>
<evidence type="ECO:0000256" key="7">
    <source>
        <dbReference type="ARBA" id="ARBA00022842"/>
    </source>
</evidence>
<dbReference type="Gene3D" id="3.40.190.80">
    <property type="match status" value="1"/>
</dbReference>
<dbReference type="Pfam" id="PF18913">
    <property type="entry name" value="FBPase_C"/>
    <property type="match status" value="1"/>
</dbReference>
<keyword evidence="4 9" id="KW-0963">Cytoplasm</keyword>
<feature type="binding site" evidence="9">
    <location>
        <begin position="117"/>
        <end position="120"/>
    </location>
    <ligand>
        <name>substrate</name>
    </ligand>
</feature>
<feature type="binding site" evidence="9">
    <location>
        <position position="114"/>
    </location>
    <ligand>
        <name>Mg(2+)</name>
        <dbReference type="ChEBI" id="CHEBI:18420"/>
        <label>1</label>
    </ligand>
</feature>
<evidence type="ECO:0000256" key="3">
    <source>
        <dbReference type="ARBA" id="ARBA00010941"/>
    </source>
</evidence>
<dbReference type="GO" id="GO:0000287">
    <property type="term" value="F:magnesium ion binding"/>
    <property type="evidence" value="ECO:0007669"/>
    <property type="project" value="UniProtKB-UniRule"/>
</dbReference>
<dbReference type="EMBL" id="SJZB01000033">
    <property type="protein sequence ID" value="TCJ14708.1"/>
    <property type="molecule type" value="Genomic_DNA"/>
</dbReference>
<dbReference type="PROSITE" id="PS00124">
    <property type="entry name" value="FBPASE"/>
    <property type="match status" value="1"/>
</dbReference>
<feature type="binding site" evidence="9">
    <location>
        <position position="92"/>
    </location>
    <ligand>
        <name>Mg(2+)</name>
        <dbReference type="ChEBI" id="CHEBI:18420"/>
        <label>1</label>
    </ligand>
</feature>
<evidence type="ECO:0000256" key="6">
    <source>
        <dbReference type="ARBA" id="ARBA00022801"/>
    </source>
</evidence>
<feature type="binding site" evidence="9">
    <location>
        <position position="209"/>
    </location>
    <ligand>
        <name>substrate</name>
    </ligand>
</feature>
<evidence type="ECO:0000256" key="2">
    <source>
        <dbReference type="ARBA" id="ARBA00005215"/>
    </source>
</evidence>
<evidence type="ECO:0000313" key="13">
    <source>
        <dbReference type="EMBL" id="TCJ14708.1"/>
    </source>
</evidence>
<keyword evidence="7 9" id="KW-0460">Magnesium</keyword>
<feature type="binding site" evidence="9">
    <location>
        <position position="281"/>
    </location>
    <ligand>
        <name>Mg(2+)</name>
        <dbReference type="ChEBI" id="CHEBI:18420"/>
        <label>2</label>
    </ligand>
</feature>
<dbReference type="PANTHER" id="PTHR11556">
    <property type="entry name" value="FRUCTOSE-1,6-BISPHOSPHATASE-RELATED"/>
    <property type="match status" value="1"/>
</dbReference>
<evidence type="ECO:0000256" key="8">
    <source>
        <dbReference type="ARBA" id="ARBA00023277"/>
    </source>
</evidence>
<dbReference type="PANTHER" id="PTHR11556:SF35">
    <property type="entry name" value="SEDOHEPTULOSE-1,7-BISPHOSPHATASE, CHLOROPLASTIC"/>
    <property type="match status" value="1"/>
</dbReference>
<organism evidence="13 14">
    <name type="scientific">Parasulfuritortus cantonensis</name>
    <dbReference type="NCBI Taxonomy" id="2528202"/>
    <lineage>
        <taxon>Bacteria</taxon>
        <taxon>Pseudomonadati</taxon>
        <taxon>Pseudomonadota</taxon>
        <taxon>Betaproteobacteria</taxon>
        <taxon>Nitrosomonadales</taxon>
        <taxon>Thiobacillaceae</taxon>
        <taxon>Parasulfuritortus</taxon>
    </lineage>
</organism>
<comment type="pathway">
    <text evidence="2">Carbohydrate biosynthesis; Calvin cycle.</text>
</comment>
<evidence type="ECO:0000259" key="11">
    <source>
        <dbReference type="Pfam" id="PF00316"/>
    </source>
</evidence>
<dbReference type="Pfam" id="PF00316">
    <property type="entry name" value="FBPase"/>
    <property type="match status" value="1"/>
</dbReference>
<keyword evidence="8 9" id="KW-0119">Carbohydrate metabolism</keyword>
<dbReference type="GO" id="GO:0006094">
    <property type="term" value="P:gluconeogenesis"/>
    <property type="evidence" value="ECO:0007669"/>
    <property type="project" value="UniProtKB-UniRule"/>
</dbReference>
<keyword evidence="6 9" id="KW-0378">Hydrolase</keyword>
<comment type="similarity">
    <text evidence="3 9 10">Belongs to the FBPase class 1 family.</text>
</comment>
<dbReference type="GO" id="GO:0030388">
    <property type="term" value="P:fructose 1,6-bisphosphate metabolic process"/>
    <property type="evidence" value="ECO:0007669"/>
    <property type="project" value="TreeGrafter"/>
</dbReference>
<dbReference type="HAMAP" id="MF_01855">
    <property type="entry name" value="FBPase_class1"/>
    <property type="match status" value="1"/>
</dbReference>
<evidence type="ECO:0000256" key="4">
    <source>
        <dbReference type="ARBA" id="ARBA00022490"/>
    </source>
</evidence>
<proteinExistence type="inferred from homology"/>
<dbReference type="FunFam" id="3.30.540.10:FF:000006">
    <property type="entry name" value="Fructose-1,6-bisphosphatase class 1"/>
    <property type="match status" value="1"/>
</dbReference>
<dbReference type="GO" id="GO:0006000">
    <property type="term" value="P:fructose metabolic process"/>
    <property type="evidence" value="ECO:0007669"/>
    <property type="project" value="TreeGrafter"/>
</dbReference>
<dbReference type="GO" id="GO:0042132">
    <property type="term" value="F:fructose 1,6-bisphosphate 1-phosphatase activity"/>
    <property type="evidence" value="ECO:0007669"/>
    <property type="project" value="UniProtKB-UniRule"/>
</dbReference>
<name>A0A4R1BCM4_9PROT</name>
<dbReference type="InterPro" id="IPR028343">
    <property type="entry name" value="FBPtase"/>
</dbReference>
<dbReference type="InterPro" id="IPR020548">
    <property type="entry name" value="Fructose_bisphosphatase_AS"/>
</dbReference>
<evidence type="ECO:0000313" key="14">
    <source>
        <dbReference type="Proteomes" id="UP000295443"/>
    </source>
</evidence>
<dbReference type="OrthoDB" id="9806756at2"/>
<comment type="subcellular location">
    <subcellularLocation>
        <location evidence="9">Cytoplasm</location>
    </subcellularLocation>
</comment>
<dbReference type="GO" id="GO:0006002">
    <property type="term" value="P:fructose 6-phosphate metabolic process"/>
    <property type="evidence" value="ECO:0007669"/>
    <property type="project" value="TreeGrafter"/>
</dbReference>
<dbReference type="InterPro" id="IPR044015">
    <property type="entry name" value="FBPase_C_dom"/>
</dbReference>
<dbReference type="GO" id="GO:0005829">
    <property type="term" value="C:cytosol"/>
    <property type="evidence" value="ECO:0007669"/>
    <property type="project" value="TreeGrafter"/>
</dbReference>
<dbReference type="InterPro" id="IPR033391">
    <property type="entry name" value="FBPase_N"/>
</dbReference>
<dbReference type="NCBIfam" id="NF006780">
    <property type="entry name" value="PRK09293.1-4"/>
    <property type="match status" value="1"/>
</dbReference>
<evidence type="ECO:0000256" key="5">
    <source>
        <dbReference type="ARBA" id="ARBA00022723"/>
    </source>
</evidence>
<comment type="caution">
    <text evidence="9">Lacks conserved residue(s) required for the propagation of feature annotation.</text>
</comment>
<dbReference type="PRINTS" id="PR00115">
    <property type="entry name" value="F16BPHPHTASE"/>
</dbReference>
<dbReference type="CDD" id="cd00354">
    <property type="entry name" value="FBPase"/>
    <property type="match status" value="1"/>
</dbReference>
<dbReference type="PIRSF" id="PIRSF000904">
    <property type="entry name" value="FBPtase_SBPase"/>
    <property type="match status" value="1"/>
</dbReference>
<dbReference type="EC" id="3.1.3.11" evidence="9"/>
<sequence>MQTGTTLTQFIIEEQRHIAGATGDFTALLNDLVTAIKTISNAVNKGALIGVMGALESQNVQGETQKKLDVITNDIMIRNNEWAGHLAGMASEEMDEVYAIPTRYPLGKYLLVFDPLDGSSNVDINISVGTIFSILRAPVPNRAAAMEDFLQPGVKQVCAGYALYGSSTMLVLTTGHGVNGFTLDRDIGEFILTHPDMTIPVDTKEFAINASNRRFWEAPVQRYVEECLAGKEGPRGKDFNMRWVASMVAEVHRILTRGGVFMYPRDTKDPSKPGKLRLLYEANPMGFVVEQAGGAVSTGYERIMDIQPEGLHQRVPVILGSKNEVETIVSYHKEV</sequence>
<comment type="catalytic activity">
    <reaction evidence="1 9">
        <text>beta-D-fructose 1,6-bisphosphate + H2O = beta-D-fructose 6-phosphate + phosphate</text>
        <dbReference type="Rhea" id="RHEA:11064"/>
        <dbReference type="ChEBI" id="CHEBI:15377"/>
        <dbReference type="ChEBI" id="CHEBI:32966"/>
        <dbReference type="ChEBI" id="CHEBI:43474"/>
        <dbReference type="ChEBI" id="CHEBI:57634"/>
        <dbReference type="EC" id="3.1.3.11"/>
    </reaction>
</comment>
<comment type="caution">
    <text evidence="13">The sequence shown here is derived from an EMBL/GenBank/DDBJ whole genome shotgun (WGS) entry which is preliminary data.</text>
</comment>
<dbReference type="PIRSF" id="PIRSF500210">
    <property type="entry name" value="FBPtase"/>
    <property type="match status" value="1"/>
</dbReference>
<reference evidence="13 14" key="1">
    <citation type="submission" date="2019-03" db="EMBL/GenBank/DDBJ databases">
        <title>Genome sequence of Thiobacillaceae bacterium LSR1, a sulfur-oxidizing bacterium isolated from freshwater sediment.</title>
        <authorList>
            <person name="Li S."/>
        </authorList>
    </citation>
    <scope>NUCLEOTIDE SEQUENCE [LARGE SCALE GENOMIC DNA]</scope>
    <source>
        <strain evidence="13 14">LSR1</strain>
    </source>
</reference>
<dbReference type="GO" id="GO:0005986">
    <property type="term" value="P:sucrose biosynthetic process"/>
    <property type="evidence" value="ECO:0007669"/>
    <property type="project" value="TreeGrafter"/>
</dbReference>
<dbReference type="Gene3D" id="3.30.540.10">
    <property type="entry name" value="Fructose-1,6-Bisphosphatase, subunit A, domain 1"/>
    <property type="match status" value="1"/>
</dbReference>
<accession>A0A4R1BCM4</accession>
<feature type="domain" description="Fructose-1-6-bisphosphatase class I N-terminal" evidence="11">
    <location>
        <begin position="6"/>
        <end position="195"/>
    </location>
</feature>
<feature type="binding site" evidence="9">
    <location>
        <position position="114"/>
    </location>
    <ligand>
        <name>Mg(2+)</name>
        <dbReference type="ChEBI" id="CHEBI:18420"/>
        <label>2</label>
    </ligand>
</feature>
<feature type="domain" description="Fructose-1-6-bisphosphatase class 1 C-terminal" evidence="12">
    <location>
        <begin position="199"/>
        <end position="332"/>
    </location>
</feature>
<evidence type="ECO:0000259" key="12">
    <source>
        <dbReference type="Pfam" id="PF18913"/>
    </source>
</evidence>